<reference evidence="17" key="1">
    <citation type="submission" date="2023-11" db="EMBL/GenBank/DDBJ databases">
        <title>Genome assemblies of two species of porcelain crab, Petrolisthes cinctipes and Petrolisthes manimaculis (Anomura: Porcellanidae).</title>
        <authorList>
            <person name="Angst P."/>
        </authorList>
    </citation>
    <scope>NUCLEOTIDE SEQUENCE</scope>
    <source>
        <strain evidence="17">PB745_02</strain>
        <tissue evidence="17">Gill</tissue>
    </source>
</reference>
<keyword evidence="12" id="KW-1071">Ligand-gated ion channel</keyword>
<comment type="caution">
    <text evidence="17">The sequence shown here is derived from an EMBL/GenBank/DDBJ whole genome shotgun (WGS) entry which is preliminary data.</text>
</comment>
<evidence type="ECO:0000256" key="8">
    <source>
        <dbReference type="ARBA" id="ARBA00023065"/>
    </source>
</evidence>
<dbReference type="AlphaFoldDB" id="A0AAE1QLS6"/>
<dbReference type="GO" id="GO:0005886">
    <property type="term" value="C:plasma membrane"/>
    <property type="evidence" value="ECO:0007669"/>
    <property type="project" value="UniProtKB-SubCell"/>
</dbReference>
<dbReference type="GO" id="GO:0050906">
    <property type="term" value="P:detection of stimulus involved in sensory perception"/>
    <property type="evidence" value="ECO:0007669"/>
    <property type="project" value="UniProtKB-ARBA"/>
</dbReference>
<dbReference type="Pfam" id="PF00060">
    <property type="entry name" value="Lig_chan"/>
    <property type="match status" value="1"/>
</dbReference>
<dbReference type="Pfam" id="PF10613">
    <property type="entry name" value="Lig_chan-Glu_bd"/>
    <property type="match status" value="1"/>
</dbReference>
<evidence type="ECO:0000256" key="6">
    <source>
        <dbReference type="ARBA" id="ARBA00022989"/>
    </source>
</evidence>
<dbReference type="SUPFAM" id="SSF53850">
    <property type="entry name" value="Periplasmic binding protein-like II"/>
    <property type="match status" value="1"/>
</dbReference>
<dbReference type="FunFam" id="3.40.190.10:FF:000078">
    <property type="entry name" value="glutamate receptor ionotropic, NMDA 3B"/>
    <property type="match status" value="1"/>
</dbReference>
<evidence type="ECO:0000256" key="1">
    <source>
        <dbReference type="ARBA" id="ARBA00004651"/>
    </source>
</evidence>
<keyword evidence="7" id="KW-0175">Coiled coil</keyword>
<keyword evidence="4" id="KW-1003">Cell membrane</keyword>
<feature type="transmembrane region" description="Helical" evidence="14">
    <location>
        <begin position="129"/>
        <end position="152"/>
    </location>
</feature>
<keyword evidence="18" id="KW-1185">Reference proteome</keyword>
<keyword evidence="3" id="KW-0813">Transport</keyword>
<dbReference type="EMBL" id="JAWZYT010000116">
    <property type="protein sequence ID" value="KAK4327868.1"/>
    <property type="molecule type" value="Genomic_DNA"/>
</dbReference>
<dbReference type="PANTHER" id="PTHR42643:SF24">
    <property type="entry name" value="IONOTROPIC RECEPTOR 60A"/>
    <property type="match status" value="1"/>
</dbReference>
<keyword evidence="9 14" id="KW-0472">Membrane</keyword>
<feature type="transmembrane region" description="Helical" evidence="14">
    <location>
        <begin position="192"/>
        <end position="212"/>
    </location>
</feature>
<gene>
    <name evidence="17" type="ORF">Pmani_001675</name>
</gene>
<keyword evidence="5 14" id="KW-0812">Transmembrane</keyword>
<evidence type="ECO:0000256" key="7">
    <source>
        <dbReference type="ARBA" id="ARBA00023054"/>
    </source>
</evidence>
<evidence type="ECO:0000256" key="4">
    <source>
        <dbReference type="ARBA" id="ARBA00022475"/>
    </source>
</evidence>
<dbReference type="Gene3D" id="1.10.287.70">
    <property type="match status" value="1"/>
</dbReference>
<comment type="subcellular location">
    <subcellularLocation>
        <location evidence="1">Cell membrane</location>
        <topology evidence="1">Multi-pass membrane protein</topology>
    </subcellularLocation>
</comment>
<keyword evidence="10" id="KW-0675">Receptor</keyword>
<feature type="domain" description="Ionotropic glutamate receptor C-terminal" evidence="15">
    <location>
        <begin position="5"/>
        <end position="350"/>
    </location>
</feature>
<evidence type="ECO:0000256" key="5">
    <source>
        <dbReference type="ARBA" id="ARBA00022692"/>
    </source>
</evidence>
<evidence type="ECO:0000256" key="2">
    <source>
        <dbReference type="ARBA" id="ARBA00008685"/>
    </source>
</evidence>
<keyword evidence="6 14" id="KW-1133">Transmembrane helix</keyword>
<evidence type="ECO:0000256" key="9">
    <source>
        <dbReference type="ARBA" id="ARBA00023136"/>
    </source>
</evidence>
<keyword evidence="11" id="KW-0325">Glycoprotein</keyword>
<comment type="similarity">
    <text evidence="2">Belongs to the glutamate-gated ion channel (TC 1.A.10.1) family.</text>
</comment>
<dbReference type="InterPro" id="IPR052192">
    <property type="entry name" value="Insect_Ionotropic_Sensory_Rcpt"/>
</dbReference>
<evidence type="ECO:0000313" key="17">
    <source>
        <dbReference type="EMBL" id="KAK4327868.1"/>
    </source>
</evidence>
<dbReference type="PANTHER" id="PTHR42643">
    <property type="entry name" value="IONOTROPIC RECEPTOR 20A-RELATED"/>
    <property type="match status" value="1"/>
</dbReference>
<evidence type="ECO:0000256" key="12">
    <source>
        <dbReference type="ARBA" id="ARBA00023286"/>
    </source>
</evidence>
<dbReference type="Proteomes" id="UP001292094">
    <property type="component" value="Unassembled WGS sequence"/>
</dbReference>
<evidence type="ECO:0000256" key="14">
    <source>
        <dbReference type="SAM" id="Phobius"/>
    </source>
</evidence>
<organism evidence="17 18">
    <name type="scientific">Petrolisthes manimaculis</name>
    <dbReference type="NCBI Taxonomy" id="1843537"/>
    <lineage>
        <taxon>Eukaryota</taxon>
        <taxon>Metazoa</taxon>
        <taxon>Ecdysozoa</taxon>
        <taxon>Arthropoda</taxon>
        <taxon>Crustacea</taxon>
        <taxon>Multicrustacea</taxon>
        <taxon>Malacostraca</taxon>
        <taxon>Eumalacostraca</taxon>
        <taxon>Eucarida</taxon>
        <taxon>Decapoda</taxon>
        <taxon>Pleocyemata</taxon>
        <taxon>Anomura</taxon>
        <taxon>Galatheoidea</taxon>
        <taxon>Porcellanidae</taxon>
        <taxon>Petrolisthes</taxon>
    </lineage>
</organism>
<dbReference type="InterPro" id="IPR019594">
    <property type="entry name" value="Glu/Gly-bd"/>
</dbReference>
<evidence type="ECO:0000256" key="13">
    <source>
        <dbReference type="ARBA" id="ARBA00023303"/>
    </source>
</evidence>
<dbReference type="GO" id="GO:0015276">
    <property type="term" value="F:ligand-gated monoatomic ion channel activity"/>
    <property type="evidence" value="ECO:0007669"/>
    <property type="project" value="InterPro"/>
</dbReference>
<dbReference type="SMART" id="SM00918">
    <property type="entry name" value="Lig_chan-Glu_bd"/>
    <property type="match status" value="1"/>
</dbReference>
<dbReference type="InterPro" id="IPR001320">
    <property type="entry name" value="Iontro_rcpt_C"/>
</dbReference>
<evidence type="ECO:0000256" key="3">
    <source>
        <dbReference type="ARBA" id="ARBA00022448"/>
    </source>
</evidence>
<evidence type="ECO:0000313" key="18">
    <source>
        <dbReference type="Proteomes" id="UP001292094"/>
    </source>
</evidence>
<dbReference type="Gene3D" id="3.40.190.10">
    <property type="entry name" value="Periplasmic binding protein-like II"/>
    <property type="match status" value="1"/>
</dbReference>
<keyword evidence="13" id="KW-0407">Ion channel</keyword>
<evidence type="ECO:0000256" key="10">
    <source>
        <dbReference type="ARBA" id="ARBA00023170"/>
    </source>
</evidence>
<evidence type="ECO:0000259" key="15">
    <source>
        <dbReference type="SMART" id="SM00079"/>
    </source>
</evidence>
<feature type="transmembrane region" description="Helical" evidence="14">
    <location>
        <begin position="386"/>
        <end position="405"/>
    </location>
</feature>
<dbReference type="SMART" id="SM00079">
    <property type="entry name" value="PBPe"/>
    <property type="match status" value="1"/>
</dbReference>
<proteinExistence type="inferred from homology"/>
<evidence type="ECO:0000256" key="11">
    <source>
        <dbReference type="ARBA" id="ARBA00023180"/>
    </source>
</evidence>
<keyword evidence="8" id="KW-0406">Ion transport</keyword>
<protein>
    <submittedName>
        <fullName evidence="17">Uncharacterized protein</fullName>
    </submittedName>
</protein>
<evidence type="ECO:0000259" key="16">
    <source>
        <dbReference type="SMART" id="SM00918"/>
    </source>
</evidence>
<feature type="domain" description="Ionotropic glutamate receptor L-glutamate and glycine-binding" evidence="16">
    <location>
        <begin position="15"/>
        <end position="78"/>
    </location>
</feature>
<dbReference type="GO" id="GO:0043226">
    <property type="term" value="C:organelle"/>
    <property type="evidence" value="ECO:0007669"/>
    <property type="project" value="UniProtKB-ARBA"/>
</dbReference>
<sequence>MEGRQLLVTTNQNWPFFRIAEWDNNDTVIGVSGIDLSIIRALAHTLNFTFRLVRPPDGKWGSLQRDGTITGLIGQVARHEAHLALCELTITSSRESVVDFTVPYYMESTTLVSPAPKEKNRAFAVFSPFTLKVWICLCAVTCGMGPLLRILTRFLVTLLHYPDLHHYNTSVLCFNVFRNLMIQSSVFRPEVWVLRFPFFFWYLFCFYIYALYSGTLTAVLAAPTYETPIETLSDLEAAHSRGFTIATTRDSSFEHAFKSARSGIYREVWQLFDHNDRSISFLPAPEDGFDLINSLVKATQRSLRRFHISRHTFLPQNYGVACPSGSPYQPLFSNVLRRMTEGGLILKWAGEEVNKAVAPHHTQGASHTHTDTTTTTTLTPLNLQHLQAAFFLLVFGVTLGGLVMCTEMITTPRRRSTNTTTTRRMV</sequence>
<name>A0AAE1QLS6_9EUCA</name>
<accession>A0AAE1QLS6</accession>